<keyword evidence="1" id="KW-1133">Transmembrane helix</keyword>
<organism evidence="3 4">
    <name type="scientific">Campylobacter gastrosuis</name>
    <dbReference type="NCBI Taxonomy" id="2974576"/>
    <lineage>
        <taxon>Bacteria</taxon>
        <taxon>Pseudomonadati</taxon>
        <taxon>Campylobacterota</taxon>
        <taxon>Epsilonproteobacteria</taxon>
        <taxon>Campylobacterales</taxon>
        <taxon>Campylobacteraceae</taxon>
        <taxon>Campylobacter</taxon>
    </lineage>
</organism>
<reference evidence="3" key="1">
    <citation type="submission" date="2022-08" db="EMBL/GenBank/DDBJ databases">
        <authorList>
            <person name="Wang H."/>
        </authorList>
    </citation>
    <scope>NUCLEOTIDE SEQUENCE</scope>
    <source>
        <strain evidence="3">PS10</strain>
    </source>
</reference>
<dbReference type="Proteomes" id="UP001173801">
    <property type="component" value="Unassembled WGS sequence"/>
</dbReference>
<evidence type="ECO:0000313" key="4">
    <source>
        <dbReference type="Proteomes" id="UP001173801"/>
    </source>
</evidence>
<feature type="transmembrane region" description="Helical" evidence="1">
    <location>
        <begin position="314"/>
        <end position="340"/>
    </location>
</feature>
<name>A0ABT7HMX6_9BACT</name>
<feature type="transmembrane region" description="Helical" evidence="1">
    <location>
        <begin position="286"/>
        <end position="302"/>
    </location>
</feature>
<feature type="transmembrane region" description="Helical" evidence="1">
    <location>
        <begin position="192"/>
        <end position="212"/>
    </location>
</feature>
<dbReference type="Pfam" id="PF09925">
    <property type="entry name" value="DUF2157"/>
    <property type="match status" value="1"/>
</dbReference>
<protein>
    <submittedName>
        <fullName evidence="3">DUF2157 domain-containing protein</fullName>
    </submittedName>
</protein>
<keyword evidence="1" id="KW-0472">Membrane</keyword>
<feature type="transmembrane region" description="Helical" evidence="1">
    <location>
        <begin position="219"/>
        <end position="240"/>
    </location>
</feature>
<feature type="transmembrane region" description="Helical" evidence="1">
    <location>
        <begin position="129"/>
        <end position="147"/>
    </location>
</feature>
<evidence type="ECO:0000256" key="1">
    <source>
        <dbReference type="SAM" id="Phobius"/>
    </source>
</evidence>
<reference evidence="3" key="2">
    <citation type="journal article" date="2023" name="Microorganisms">
        <title>Isolation and Genomic Characteristics of Cat-Borne Campylobacter felis sp. nov. and Sheep-Borne Campylobacter ovis sp. nov.</title>
        <authorList>
            <person name="Wang H."/>
            <person name="Li Y."/>
            <person name="Gu Y."/>
            <person name="Zhou G."/>
            <person name="Chen X."/>
            <person name="Zhang X."/>
            <person name="Shao Z."/>
            <person name="Zhang J."/>
            <person name="Zhang M."/>
        </authorList>
    </citation>
    <scope>NUCLEOTIDE SEQUENCE</scope>
    <source>
        <strain evidence="3">PS10</strain>
    </source>
</reference>
<evidence type="ECO:0000313" key="3">
    <source>
        <dbReference type="EMBL" id="MDL0088272.1"/>
    </source>
</evidence>
<keyword evidence="4" id="KW-1185">Reference proteome</keyword>
<feature type="transmembrane region" description="Helical" evidence="1">
    <location>
        <begin position="370"/>
        <end position="388"/>
    </location>
</feature>
<keyword evidence="1" id="KW-0812">Transmembrane</keyword>
<dbReference type="InterPro" id="IPR018677">
    <property type="entry name" value="DUF2157"/>
</dbReference>
<feature type="transmembrane region" description="Helical" evidence="1">
    <location>
        <begin position="45"/>
        <end position="66"/>
    </location>
</feature>
<dbReference type="EMBL" id="JANURM010000002">
    <property type="protein sequence ID" value="MDL0088272.1"/>
    <property type="molecule type" value="Genomic_DNA"/>
</dbReference>
<feature type="transmembrane region" description="Helical" evidence="1">
    <location>
        <begin position="252"/>
        <end position="274"/>
    </location>
</feature>
<feature type="transmembrane region" description="Helical" evidence="1">
    <location>
        <begin position="154"/>
        <end position="172"/>
    </location>
</feature>
<dbReference type="RefSeq" id="WP_284936923.1">
    <property type="nucleotide sequence ID" value="NZ_JANURM010000002.1"/>
</dbReference>
<accession>A0ABT7HMX6</accession>
<comment type="caution">
    <text evidence="3">The sequence shown here is derived from an EMBL/GenBank/DDBJ whole genome shotgun (WGS) entry which is preliminary data.</text>
</comment>
<feature type="transmembrane region" description="Helical" evidence="1">
    <location>
        <begin position="72"/>
        <end position="91"/>
    </location>
</feature>
<feature type="transmembrane region" description="Helical" evidence="1">
    <location>
        <begin position="103"/>
        <end position="123"/>
    </location>
</feature>
<feature type="domain" description="DUF2157" evidence="2">
    <location>
        <begin position="15"/>
        <end position="151"/>
    </location>
</feature>
<sequence>MKIWHRNFLKEELLKWRDEGIIDERTSLKIASRYEINLNEVSTNILTLIAYFFFGLSLFVLVGANWEEIPDFIRTFLLISLTALLNFAGFLSYQKRKFNQATALLMLGSIVFCASVALISQIYHIDKHLPNGILFCAFGVALLGFSFKDSLVSAFSLIIAIAWVFFSFEYIHKIEPFFALFILAGIAVLRHSQGWFLTTAVFVSIYIFFIFFQRVDAQYYAFIFATLSYFLFIISVSLALAKTEHKIVAKIFYQNAVLGVVVTLFCLQASDYFVGFAFDYSSHLNVLFIFFTAISAVFAFYYKNLYLLCGAILLGILPFLLSFGVNFALIASIVCVILAIIFIKQGFIAYGTSLIFITAMIRYIQLIGDYFGASLLFLGFAILLLVVARKRRVK</sequence>
<proteinExistence type="predicted"/>
<evidence type="ECO:0000259" key="2">
    <source>
        <dbReference type="Pfam" id="PF09925"/>
    </source>
</evidence>
<gene>
    <name evidence="3" type="ORF">NYG85_02625</name>
</gene>